<evidence type="ECO:0000313" key="1">
    <source>
        <dbReference type="EMBL" id="CEM01820.1"/>
    </source>
</evidence>
<dbReference type="PhylomeDB" id="A0A0G4EUD8"/>
<accession>A0A0G4EUD8</accession>
<keyword evidence="2" id="KW-1185">Reference proteome</keyword>
<proteinExistence type="predicted"/>
<dbReference type="InParanoid" id="A0A0G4EUD8"/>
<sequence length="522" mass="57345">MSRSSSTRPPRSNTSSSMRCWTATSRRWLTARYRCRTYISRPIAAVVLQPRAAMLRTITKESVLDVLAALDFLQPIEKDAMLDAIGAKIRLNGWQQDQGICRNLLKMALARPLVRSLLMQCPELMDCCAPYIAKSGQQVASHWSAGASDAGDGSLRNFIISALCSLTSVIDRGTCGVRLETLQQFLIETTMTGNFNEAAAAVFQTEQLAQKCVIDMADLELEYEHAPFATDMTGTKSADSAQCIGRYYDDDPDDYGDMLLEDVKTFKIFTRCAAAVDGRPHGVFCYSSRATISVDGVEETLENPYFSVGMLTGREDKGLTVWCPFRSQKRFADTGKKVKDVKATVTISHHPMRCLVLHCLRIMLLERRSADIQAVGYSMDRQAAESVGALLSRIRAGGVSPLWAVTAWFARRDRQEVLGGWCYGEILSGCVSLDVFLAHSTDIAAFIRTVTTLGDRQRLFRLVWGMVGGPLSDGNGVGKRAASEVNRRGSDLMQAILGSIADGDELDSAASGPSRKRPKVEL</sequence>
<reference evidence="1 2" key="1">
    <citation type="submission" date="2014-11" db="EMBL/GenBank/DDBJ databases">
        <authorList>
            <person name="Zhu J."/>
            <person name="Qi W."/>
            <person name="Song R."/>
        </authorList>
    </citation>
    <scope>NUCLEOTIDE SEQUENCE [LARGE SCALE GENOMIC DNA]</scope>
</reference>
<dbReference type="AlphaFoldDB" id="A0A0G4EUD8"/>
<protein>
    <submittedName>
        <fullName evidence="1">Uncharacterized protein</fullName>
    </submittedName>
</protein>
<dbReference type="EMBL" id="CDMY01000311">
    <property type="protein sequence ID" value="CEM01820.1"/>
    <property type="molecule type" value="Genomic_DNA"/>
</dbReference>
<dbReference type="VEuPathDB" id="CryptoDB:Vbra_13286"/>
<gene>
    <name evidence="1" type="ORF">Vbra_13286</name>
</gene>
<organism evidence="1 2">
    <name type="scientific">Vitrella brassicaformis (strain CCMP3155)</name>
    <dbReference type="NCBI Taxonomy" id="1169540"/>
    <lineage>
        <taxon>Eukaryota</taxon>
        <taxon>Sar</taxon>
        <taxon>Alveolata</taxon>
        <taxon>Colpodellida</taxon>
        <taxon>Vitrellaceae</taxon>
        <taxon>Vitrella</taxon>
    </lineage>
</organism>
<name>A0A0G4EUD8_VITBC</name>
<evidence type="ECO:0000313" key="2">
    <source>
        <dbReference type="Proteomes" id="UP000041254"/>
    </source>
</evidence>
<dbReference type="Proteomes" id="UP000041254">
    <property type="component" value="Unassembled WGS sequence"/>
</dbReference>